<dbReference type="AlphaFoldDB" id="A0A5J5GNA8"/>
<accession>A0A5J5GNA8</accession>
<evidence type="ECO:0000313" key="2">
    <source>
        <dbReference type="Proteomes" id="UP000326554"/>
    </source>
</evidence>
<protein>
    <submittedName>
        <fullName evidence="1">Uncharacterized protein</fullName>
    </submittedName>
</protein>
<dbReference type="EMBL" id="VYQE01000002">
    <property type="protein sequence ID" value="KAA9009213.1"/>
    <property type="molecule type" value="Genomic_DNA"/>
</dbReference>
<dbReference type="InterPro" id="IPR045516">
    <property type="entry name" value="DUF6477"/>
</dbReference>
<keyword evidence="2" id="KW-1185">Reference proteome</keyword>
<reference evidence="1 2" key="1">
    <citation type="submission" date="2019-09" db="EMBL/GenBank/DDBJ databases">
        <authorList>
            <person name="Park J.-S."/>
            <person name="Choi H.-J."/>
        </authorList>
    </citation>
    <scope>NUCLEOTIDE SEQUENCE [LARGE SCALE GENOMIC DNA]</scope>
    <source>
        <strain evidence="1 2">176SS1-4</strain>
    </source>
</reference>
<organism evidence="1 2">
    <name type="scientific">Histidinibacterium aquaticum</name>
    <dbReference type="NCBI Taxonomy" id="2613962"/>
    <lineage>
        <taxon>Bacteria</taxon>
        <taxon>Pseudomonadati</taxon>
        <taxon>Pseudomonadota</taxon>
        <taxon>Alphaproteobacteria</taxon>
        <taxon>Rhodobacterales</taxon>
        <taxon>Paracoccaceae</taxon>
        <taxon>Histidinibacterium</taxon>
    </lineage>
</organism>
<comment type="caution">
    <text evidence="1">The sequence shown here is derived from an EMBL/GenBank/DDBJ whole genome shotgun (WGS) entry which is preliminary data.</text>
</comment>
<proteinExistence type="predicted"/>
<dbReference type="Proteomes" id="UP000326554">
    <property type="component" value="Unassembled WGS sequence"/>
</dbReference>
<sequence length="99" mass="11108">MQDLFSLVEALRRPPLLVSAARFGVDDYSRERMLPRLLRCATAPRTGEAVVQLLELEEDHDGRRRAGAAEYSVARHVEVLIALMAETRLLRASGPQPVR</sequence>
<dbReference type="RefSeq" id="WP_150444746.1">
    <property type="nucleotide sequence ID" value="NZ_VYQE01000002.1"/>
</dbReference>
<evidence type="ECO:0000313" key="1">
    <source>
        <dbReference type="EMBL" id="KAA9009213.1"/>
    </source>
</evidence>
<name>A0A5J5GNA8_9RHOB</name>
<gene>
    <name evidence="1" type="ORF">F3S47_08140</name>
</gene>
<dbReference type="Pfam" id="PF20083">
    <property type="entry name" value="DUF6477"/>
    <property type="match status" value="1"/>
</dbReference>